<reference evidence="2 3" key="1">
    <citation type="journal article" date="2015" name="Genome Announc.">
        <title>Expanding the biotechnology potential of lactobacilli through comparative genomics of 213 strains and associated genera.</title>
        <authorList>
            <person name="Sun Z."/>
            <person name="Harris H.M."/>
            <person name="McCann A."/>
            <person name="Guo C."/>
            <person name="Argimon S."/>
            <person name="Zhang W."/>
            <person name="Yang X."/>
            <person name="Jeffery I.B."/>
            <person name="Cooney J.C."/>
            <person name="Kagawa T.F."/>
            <person name="Liu W."/>
            <person name="Song Y."/>
            <person name="Salvetti E."/>
            <person name="Wrobel A."/>
            <person name="Rasinkangas P."/>
            <person name="Parkhill J."/>
            <person name="Rea M.C."/>
            <person name="O'Sullivan O."/>
            <person name="Ritari J."/>
            <person name="Douillard F.P."/>
            <person name="Paul Ross R."/>
            <person name="Yang R."/>
            <person name="Briner A.E."/>
            <person name="Felis G.E."/>
            <person name="de Vos W.M."/>
            <person name="Barrangou R."/>
            <person name="Klaenhammer T.R."/>
            <person name="Caufield P.W."/>
            <person name="Cui Y."/>
            <person name="Zhang H."/>
            <person name="O'Toole P.W."/>
        </authorList>
    </citation>
    <scope>NUCLEOTIDE SEQUENCE [LARGE SCALE GENOMIC DNA]</scope>
    <source>
        <strain evidence="2 3">DSM 18527</strain>
    </source>
</reference>
<evidence type="ECO:0000313" key="2">
    <source>
        <dbReference type="EMBL" id="KRM33220.1"/>
    </source>
</evidence>
<dbReference type="PATRIC" id="fig|1423734.3.peg.3355"/>
<keyword evidence="1" id="KW-0472">Membrane</keyword>
<proteinExistence type="predicted"/>
<dbReference type="AlphaFoldDB" id="A0A0R1XX00"/>
<feature type="transmembrane region" description="Helical" evidence="1">
    <location>
        <begin position="61"/>
        <end position="81"/>
    </location>
</feature>
<comment type="caution">
    <text evidence="2">The sequence shown here is derived from an EMBL/GenBank/DDBJ whole genome shotgun (WGS) entry which is preliminary data.</text>
</comment>
<keyword evidence="1" id="KW-0812">Transmembrane</keyword>
<gene>
    <name evidence="2" type="ORF">FC83_GL003303</name>
</gene>
<accession>A0A0R1XX00</accession>
<name>A0A0R1XX00_9LACO</name>
<dbReference type="EMBL" id="AZGA01000057">
    <property type="protein sequence ID" value="KRM33220.1"/>
    <property type="molecule type" value="Genomic_DNA"/>
</dbReference>
<keyword evidence="3" id="KW-1185">Reference proteome</keyword>
<keyword evidence="1" id="KW-1133">Transmembrane helix</keyword>
<evidence type="ECO:0000313" key="3">
    <source>
        <dbReference type="Proteomes" id="UP000051236"/>
    </source>
</evidence>
<feature type="transmembrane region" description="Helical" evidence="1">
    <location>
        <begin position="12"/>
        <end position="32"/>
    </location>
</feature>
<evidence type="ECO:0000256" key="1">
    <source>
        <dbReference type="SAM" id="Phobius"/>
    </source>
</evidence>
<dbReference type="Proteomes" id="UP000051236">
    <property type="component" value="Unassembled WGS sequence"/>
</dbReference>
<sequence length="85" mass="9425">MLAIYLPSISWLALIALTILMVVLTVGLVQVLRHNPTDQPGMIPKIIPMLGWTLNPKSPNFVPIAFYMGDILAFMASVTFLSQRL</sequence>
<organism evidence="2 3">
    <name type="scientific">Agrilactobacillus composti DSM 18527 = JCM 14202</name>
    <dbReference type="NCBI Taxonomy" id="1423734"/>
    <lineage>
        <taxon>Bacteria</taxon>
        <taxon>Bacillati</taxon>
        <taxon>Bacillota</taxon>
        <taxon>Bacilli</taxon>
        <taxon>Lactobacillales</taxon>
        <taxon>Lactobacillaceae</taxon>
        <taxon>Agrilactobacillus</taxon>
    </lineage>
</organism>
<protein>
    <submittedName>
        <fullName evidence="2">Uncharacterized protein</fullName>
    </submittedName>
</protein>